<gene>
    <name evidence="1" type="ORF">SAMN04489732_10485</name>
</gene>
<dbReference type="AlphaFoldDB" id="A0A1H8VIM0"/>
<proteinExistence type="predicted"/>
<evidence type="ECO:0000313" key="1">
    <source>
        <dbReference type="EMBL" id="SEP15265.1"/>
    </source>
</evidence>
<evidence type="ECO:0000313" key="2">
    <source>
        <dbReference type="Proteomes" id="UP000198582"/>
    </source>
</evidence>
<name>A0A1H8VIM0_9PSEU</name>
<dbReference type="Proteomes" id="UP000198582">
    <property type="component" value="Unassembled WGS sequence"/>
</dbReference>
<organism evidence="1 2">
    <name type="scientific">Amycolatopsis saalfeldensis</name>
    <dbReference type="NCBI Taxonomy" id="394193"/>
    <lineage>
        <taxon>Bacteria</taxon>
        <taxon>Bacillati</taxon>
        <taxon>Actinomycetota</taxon>
        <taxon>Actinomycetes</taxon>
        <taxon>Pseudonocardiales</taxon>
        <taxon>Pseudonocardiaceae</taxon>
        <taxon>Amycolatopsis</taxon>
    </lineage>
</organism>
<reference evidence="1 2" key="1">
    <citation type="submission" date="2016-10" db="EMBL/GenBank/DDBJ databases">
        <authorList>
            <person name="de Groot N.N."/>
        </authorList>
    </citation>
    <scope>NUCLEOTIDE SEQUENCE [LARGE SCALE GENOMIC DNA]</scope>
    <source>
        <strain evidence="1 2">DSM 44993</strain>
    </source>
</reference>
<protein>
    <submittedName>
        <fullName evidence="1">Uncharacterized protein</fullName>
    </submittedName>
</protein>
<sequence>MPAHRSKKTGTDENALLFLKKSNAEFVALKDAMYAVQAQLL</sequence>
<accession>A0A1H8VIM0</accession>
<dbReference type="EMBL" id="FOEF01000004">
    <property type="protein sequence ID" value="SEP15265.1"/>
    <property type="molecule type" value="Genomic_DNA"/>
</dbReference>
<keyword evidence="2" id="KW-1185">Reference proteome</keyword>